<accession>A0A8C5MZQ6</accession>
<reference evidence="3" key="1">
    <citation type="submission" date="2025-08" db="UniProtKB">
        <authorList>
            <consortium name="Ensembl"/>
        </authorList>
    </citation>
    <scope>IDENTIFICATION</scope>
</reference>
<organism evidence="3 4">
    <name type="scientific">Leptobrachium leishanense</name>
    <name type="common">Leishan spiny toad</name>
    <dbReference type="NCBI Taxonomy" id="445787"/>
    <lineage>
        <taxon>Eukaryota</taxon>
        <taxon>Metazoa</taxon>
        <taxon>Chordata</taxon>
        <taxon>Craniata</taxon>
        <taxon>Vertebrata</taxon>
        <taxon>Euteleostomi</taxon>
        <taxon>Amphibia</taxon>
        <taxon>Batrachia</taxon>
        <taxon>Anura</taxon>
        <taxon>Pelobatoidea</taxon>
        <taxon>Megophryidae</taxon>
        <taxon>Leptobrachium</taxon>
    </lineage>
</organism>
<dbReference type="AlphaFoldDB" id="A0A8C5MZQ6"/>
<dbReference type="InterPro" id="IPR040119">
    <property type="entry name" value="C10orf67-like"/>
</dbReference>
<evidence type="ECO:0000313" key="4">
    <source>
        <dbReference type="Proteomes" id="UP000694569"/>
    </source>
</evidence>
<keyword evidence="4" id="KW-1185">Reference proteome</keyword>
<dbReference type="GeneTree" id="ENSGT00390000003836"/>
<feature type="coiled-coil region" evidence="1">
    <location>
        <begin position="203"/>
        <end position="387"/>
    </location>
</feature>
<dbReference type="PANTHER" id="PTHR22382:SF7">
    <property type="entry name" value="RIKEN CDNA 4921504E06 GENE"/>
    <property type="match status" value="1"/>
</dbReference>
<dbReference type="Pfam" id="PF15821">
    <property type="entry name" value="DUF4709"/>
    <property type="match status" value="1"/>
</dbReference>
<feature type="coiled-coil region" evidence="1">
    <location>
        <begin position="415"/>
        <end position="446"/>
    </location>
</feature>
<dbReference type="OrthoDB" id="10027521at2759"/>
<protein>
    <recommendedName>
        <fullName evidence="2">DUF4709 domain-containing protein</fullName>
    </recommendedName>
</protein>
<dbReference type="Proteomes" id="UP000694569">
    <property type="component" value="Unplaced"/>
</dbReference>
<evidence type="ECO:0000259" key="2">
    <source>
        <dbReference type="Pfam" id="PF15821"/>
    </source>
</evidence>
<dbReference type="Ensembl" id="ENSLLET00000022303.1">
    <property type="protein sequence ID" value="ENSLLEP00000021473.1"/>
    <property type="gene ID" value="ENSLLEG00000013329.1"/>
</dbReference>
<dbReference type="InterPro" id="IPR031651">
    <property type="entry name" value="DUF4709"/>
</dbReference>
<keyword evidence="1" id="KW-0175">Coiled coil</keyword>
<reference evidence="3" key="2">
    <citation type="submission" date="2025-09" db="UniProtKB">
        <authorList>
            <consortium name="Ensembl"/>
        </authorList>
    </citation>
    <scope>IDENTIFICATION</scope>
</reference>
<name>A0A8C5MZQ6_9ANUR</name>
<proteinExistence type="predicted"/>
<dbReference type="PANTHER" id="PTHR22382">
    <property type="entry name" value="RIKEN CDNA 4921504E06 GENE"/>
    <property type="match status" value="1"/>
</dbReference>
<evidence type="ECO:0000313" key="3">
    <source>
        <dbReference type="Ensembl" id="ENSLLEP00000021473.1"/>
    </source>
</evidence>
<sequence length="576" mass="66136">MAAGYSPPTGKVLYSPFRLVTMVMDALNLKLKGSEGMEIKGSPGASWGLPQGDLLALEPWNMMDELIWSPSISDQHRVSAFKRENATQTDVSEVTELKQMTNVIQNLVESMDVLKKDVNLQKIILQAEHEQKIQVQAVDLYSRMNDAVRDLEIAHKKKISNLRRSFQMQLINALAVLKAKCERNVLDETNGSSEANSSSAAKIHSLKKKLEEQETLILSLNALILEMEENEQPKQIVFESEDDPEKERLAEENREMKEEVDVLRGTIEQLEHGLKQKEMRIQELDVDVGSMKQKLEKDQKTIEKLSSVQDHLRAELEEKSAVIARLHQQKEEMENLLKTKLIEKEREQMRLKKEQESRLREQEEKVLEDIQKQKQLLMVETEQLKKMPQEAITPKVLKADVENASADNERLLAQIKKLMFIKEDNEKNIERLRKEIERVNKTWEKKFEILKHSFHAIKDEMFLRQSLHRQTMNLHRVSLSYLEDGRLAAAPTRLPTKYNIGFTTLPLPQIGAKPLSPTQMTHFTESYTGLAEEDMFTNDELQVVSDATEGDVEGFPAFLPPLPASVTNNRDEVNQA</sequence>
<evidence type="ECO:0000256" key="1">
    <source>
        <dbReference type="SAM" id="Coils"/>
    </source>
</evidence>
<feature type="domain" description="DUF4709" evidence="2">
    <location>
        <begin position="70"/>
        <end position="178"/>
    </location>
</feature>